<evidence type="ECO:0000259" key="7">
    <source>
        <dbReference type="Pfam" id="PF00149"/>
    </source>
</evidence>
<dbReference type="EMBL" id="CP147920">
    <property type="protein sequence ID" value="XAU14690.1"/>
    <property type="molecule type" value="Genomic_DNA"/>
</dbReference>
<evidence type="ECO:0000256" key="2">
    <source>
        <dbReference type="ARBA" id="ARBA00022519"/>
    </source>
</evidence>
<dbReference type="PANTHER" id="PTHR34990:SF1">
    <property type="entry name" value="UDP-2,3-DIACYLGLUCOSAMINE HYDROLASE"/>
    <property type="match status" value="1"/>
</dbReference>
<keyword evidence="2" id="KW-0997">Cell inner membrane</keyword>
<dbReference type="Gene3D" id="3.60.21.10">
    <property type="match status" value="1"/>
</dbReference>
<keyword evidence="5" id="KW-0472">Membrane</keyword>
<keyword evidence="9" id="KW-1185">Reference proteome</keyword>
<evidence type="ECO:0000256" key="1">
    <source>
        <dbReference type="ARBA" id="ARBA00022475"/>
    </source>
</evidence>
<keyword evidence="3" id="KW-0479">Metal-binding</keyword>
<evidence type="ECO:0000256" key="5">
    <source>
        <dbReference type="ARBA" id="ARBA00023136"/>
    </source>
</evidence>
<dbReference type="Proteomes" id="UP001447842">
    <property type="component" value="Chromosome"/>
</dbReference>
<keyword evidence="1" id="KW-1003">Cell membrane</keyword>
<dbReference type="RefSeq" id="WP_345972355.1">
    <property type="nucleotide sequence ID" value="NZ_CP147920.1"/>
</dbReference>
<dbReference type="InterPro" id="IPR043461">
    <property type="entry name" value="LpxH-like"/>
</dbReference>
<protein>
    <submittedName>
        <fullName evidence="8">Metallophosphoesterase</fullName>
    </submittedName>
</protein>
<evidence type="ECO:0000256" key="6">
    <source>
        <dbReference type="ARBA" id="ARBA00023211"/>
    </source>
</evidence>
<feature type="domain" description="Calcineurin-like phosphoesterase" evidence="7">
    <location>
        <begin position="13"/>
        <end position="204"/>
    </location>
</feature>
<evidence type="ECO:0000256" key="4">
    <source>
        <dbReference type="ARBA" id="ARBA00022801"/>
    </source>
</evidence>
<dbReference type="SUPFAM" id="SSF56300">
    <property type="entry name" value="Metallo-dependent phosphatases"/>
    <property type="match status" value="1"/>
</dbReference>
<evidence type="ECO:0000256" key="3">
    <source>
        <dbReference type="ARBA" id="ARBA00022723"/>
    </source>
</evidence>
<accession>A0ABZ3H824</accession>
<dbReference type="InterPro" id="IPR029052">
    <property type="entry name" value="Metallo-depent_PP-like"/>
</dbReference>
<keyword evidence="6" id="KW-0464">Manganese</keyword>
<keyword evidence="4" id="KW-0378">Hydrolase</keyword>
<organism evidence="8 9">
    <name type="scientific">Sulfurimonas diazotrophicus</name>
    <dbReference type="NCBI Taxonomy" id="3131939"/>
    <lineage>
        <taxon>Bacteria</taxon>
        <taxon>Pseudomonadati</taxon>
        <taxon>Campylobacterota</taxon>
        <taxon>Epsilonproteobacteria</taxon>
        <taxon>Campylobacterales</taxon>
        <taxon>Sulfurimonadaceae</taxon>
        <taxon>Sulfurimonas</taxon>
    </lineage>
</organism>
<dbReference type="InterPro" id="IPR004843">
    <property type="entry name" value="Calcineurin-like_PHP"/>
</dbReference>
<dbReference type="PANTHER" id="PTHR34990">
    <property type="entry name" value="UDP-2,3-DIACYLGLUCOSAMINE HYDROLASE-RELATED"/>
    <property type="match status" value="1"/>
</dbReference>
<evidence type="ECO:0000313" key="8">
    <source>
        <dbReference type="EMBL" id="XAU14690.1"/>
    </source>
</evidence>
<dbReference type="Pfam" id="PF00149">
    <property type="entry name" value="Metallophos"/>
    <property type="match status" value="1"/>
</dbReference>
<gene>
    <name evidence="8" type="ORF">WCY31_10605</name>
</gene>
<evidence type="ECO:0000313" key="9">
    <source>
        <dbReference type="Proteomes" id="UP001447842"/>
    </source>
</evidence>
<reference evidence="8 9" key="1">
    <citation type="submission" date="2024-03" db="EMBL/GenBank/DDBJ databases">
        <title>Sulfurimonas sp. HSL3-1.</title>
        <authorList>
            <person name="Wang S."/>
        </authorList>
    </citation>
    <scope>NUCLEOTIDE SEQUENCE [LARGE SCALE GENOMIC DNA]</scope>
    <source>
        <strain evidence="8 9">HSL3-1</strain>
    </source>
</reference>
<sequence length="247" mass="27738">MSRDPYEILPGALLISDAHYSETRPQLLSLLLAVDAGTVKVPQLLLMGDIFDLLFGQIKVTHAMNAEAVAVLQRISRRIPVLYLEGNHDYNLAALFPEATVVPLSRQPFACRCEDRAVLLAHGDFNQPLSYRIYTALIRNGAVLRLLGVINRLTGNGIIAKLEAYLDRKNHCHTMTEYEAFVRAHLAPLALRDVDVFIEGHYHQGKSFDVEGVHYFNPAAFACNLRYAIVRNEQNGFTLHAQEWNEG</sequence>
<name>A0ABZ3H824_9BACT</name>
<proteinExistence type="predicted"/>